<gene>
    <name evidence="2" type="ORF">UY83_C0013G0008</name>
</gene>
<dbReference type="EMBL" id="LCRO01000013">
    <property type="protein sequence ID" value="KKW35247.1"/>
    <property type="molecule type" value="Genomic_DNA"/>
</dbReference>
<keyword evidence="1" id="KW-0472">Membrane</keyword>
<keyword evidence="1" id="KW-1133">Transmembrane helix</keyword>
<protein>
    <submittedName>
        <fullName evidence="2">Uncharacterized protein</fullName>
    </submittedName>
</protein>
<feature type="transmembrane region" description="Helical" evidence="1">
    <location>
        <begin position="95"/>
        <end position="116"/>
    </location>
</feature>
<evidence type="ECO:0000256" key="1">
    <source>
        <dbReference type="SAM" id="Phobius"/>
    </source>
</evidence>
<keyword evidence="1" id="KW-0812">Transmembrane</keyword>
<reference evidence="2 3" key="1">
    <citation type="journal article" date="2015" name="Nature">
        <title>rRNA introns, odd ribosomes, and small enigmatic genomes across a large radiation of phyla.</title>
        <authorList>
            <person name="Brown C.T."/>
            <person name="Hug L.A."/>
            <person name="Thomas B.C."/>
            <person name="Sharon I."/>
            <person name="Castelle C.J."/>
            <person name="Singh A."/>
            <person name="Wilkins M.J."/>
            <person name="Williams K.H."/>
            <person name="Banfield J.F."/>
        </authorList>
    </citation>
    <scope>NUCLEOTIDE SEQUENCE [LARGE SCALE GENOMIC DNA]</scope>
</reference>
<evidence type="ECO:0000313" key="2">
    <source>
        <dbReference type="EMBL" id="KKW35247.1"/>
    </source>
</evidence>
<accession>A0A0G2A323</accession>
<sequence length="126" mass="13669">MPWEMWLVVIWFIAFMVTGSGGLSLLMSGPRHFVPLGFKKELVRTAALVTFVTAILVLAMIEIVAGIEKEWNLLPQILSSNGGYPSDDAIIAGNIRGVIISLFMSIGIAIVALVGVTRMDRSARPL</sequence>
<comment type="caution">
    <text evidence="2">The sequence shown here is derived from an EMBL/GenBank/DDBJ whole genome shotgun (WGS) entry which is preliminary data.</text>
</comment>
<proteinExistence type="predicted"/>
<feature type="transmembrane region" description="Helical" evidence="1">
    <location>
        <begin position="6"/>
        <end position="26"/>
    </location>
</feature>
<organism evidence="2 3">
    <name type="scientific">Candidatus Adlerbacteria bacterium GW2011_GWA1_54_10</name>
    <dbReference type="NCBI Taxonomy" id="1618605"/>
    <lineage>
        <taxon>Bacteria</taxon>
        <taxon>Candidatus Adleribacteriota</taxon>
    </lineage>
</organism>
<feature type="transmembrane region" description="Helical" evidence="1">
    <location>
        <begin position="46"/>
        <end position="67"/>
    </location>
</feature>
<evidence type="ECO:0000313" key="3">
    <source>
        <dbReference type="Proteomes" id="UP000034740"/>
    </source>
</evidence>
<dbReference type="Proteomes" id="UP000034740">
    <property type="component" value="Unassembled WGS sequence"/>
</dbReference>
<name>A0A0G2A323_9BACT</name>
<dbReference type="AlphaFoldDB" id="A0A0G2A323"/>